<name>A0A5J4PKF8_9ZZZZ</name>
<accession>A0A5J4PKF8</accession>
<dbReference type="AlphaFoldDB" id="A0A5J4PKF8"/>
<comment type="caution">
    <text evidence="1">The sequence shown here is derived from an EMBL/GenBank/DDBJ whole genome shotgun (WGS) entry which is preliminary data.</text>
</comment>
<dbReference type="Gene3D" id="2.30.260.10">
    <property type="entry name" value="putative xylanase like domain"/>
    <property type="match status" value="1"/>
</dbReference>
<evidence type="ECO:0000313" key="1">
    <source>
        <dbReference type="EMBL" id="KAA6309044.1"/>
    </source>
</evidence>
<dbReference type="SUPFAM" id="SSF54001">
    <property type="entry name" value="Cysteine proteinases"/>
    <property type="match status" value="1"/>
</dbReference>
<gene>
    <name evidence="1" type="ORF">EZS27_039394</name>
</gene>
<evidence type="ECO:0008006" key="2">
    <source>
        <dbReference type="Google" id="ProtNLM"/>
    </source>
</evidence>
<feature type="non-terminal residue" evidence="1">
    <location>
        <position position="1"/>
    </location>
</feature>
<proteinExistence type="predicted"/>
<dbReference type="InterPro" id="IPR038765">
    <property type="entry name" value="Papain-like_cys_pep_sf"/>
</dbReference>
<protein>
    <recommendedName>
        <fullName evidence="2">DUF1460 domain-containing protein</fullName>
    </recommendedName>
</protein>
<dbReference type="InterPro" id="IPR010846">
    <property type="entry name" value="AmiA-like"/>
</dbReference>
<organism evidence="1">
    <name type="scientific">termite gut metagenome</name>
    <dbReference type="NCBI Taxonomy" id="433724"/>
    <lineage>
        <taxon>unclassified sequences</taxon>
        <taxon>metagenomes</taxon>
        <taxon>organismal metagenomes</taxon>
    </lineage>
</organism>
<sequence>VHSSFTTNLFLSYMSTHPELYKQLKDSPENVAVMSGYEKALSGQTIHWVPKEEIPAKGFSWIKGGDIIAITTTISGLDVSHVGIAIYVKDELHLLHASLSKGKVTVEEVPLSQQLNKNKNMSGVRVLRMRKK</sequence>
<dbReference type="EMBL" id="SNRY01008158">
    <property type="protein sequence ID" value="KAA6309044.1"/>
    <property type="molecule type" value="Genomic_DNA"/>
</dbReference>
<dbReference type="Pfam" id="PF07313">
    <property type="entry name" value="AmiA-like"/>
    <property type="match status" value="1"/>
</dbReference>
<reference evidence="1" key="1">
    <citation type="submission" date="2019-03" db="EMBL/GenBank/DDBJ databases">
        <title>Single cell metagenomics reveals metabolic interactions within the superorganism composed of flagellate Streblomastix strix and complex community of Bacteroidetes bacteria on its surface.</title>
        <authorList>
            <person name="Treitli S.C."/>
            <person name="Kolisko M."/>
            <person name="Husnik F."/>
            <person name="Keeling P."/>
            <person name="Hampl V."/>
        </authorList>
    </citation>
    <scope>NUCLEOTIDE SEQUENCE</scope>
    <source>
        <strain evidence="1">STM</strain>
    </source>
</reference>